<evidence type="ECO:0000259" key="6">
    <source>
        <dbReference type="PROSITE" id="PS50106"/>
    </source>
</evidence>
<accession>A0A0F9JH67</accession>
<dbReference type="SMART" id="SM00245">
    <property type="entry name" value="TSPc"/>
    <property type="match status" value="1"/>
</dbReference>
<gene>
    <name evidence="7" type="ORF">LCGC14_1529020</name>
</gene>
<dbReference type="Pfam" id="PF13180">
    <property type="entry name" value="PDZ_2"/>
    <property type="match status" value="1"/>
</dbReference>
<dbReference type="CDD" id="cd07560">
    <property type="entry name" value="Peptidase_S41_CPP"/>
    <property type="match status" value="1"/>
</dbReference>
<keyword evidence="2" id="KW-0645">Protease</keyword>
<dbReference type="PANTHER" id="PTHR32060">
    <property type="entry name" value="TAIL-SPECIFIC PROTEASE"/>
    <property type="match status" value="1"/>
</dbReference>
<dbReference type="Pfam" id="PF03572">
    <property type="entry name" value="Peptidase_S41"/>
    <property type="match status" value="1"/>
</dbReference>
<dbReference type="Gene3D" id="3.30.750.44">
    <property type="match status" value="1"/>
</dbReference>
<evidence type="ECO:0000256" key="2">
    <source>
        <dbReference type="ARBA" id="ARBA00022670"/>
    </source>
</evidence>
<dbReference type="InterPro" id="IPR004447">
    <property type="entry name" value="Peptidase_S41A"/>
</dbReference>
<name>A0A0F9JH67_9ZZZZ</name>
<feature type="region of interest" description="Disordered" evidence="5">
    <location>
        <begin position="372"/>
        <end position="409"/>
    </location>
</feature>
<reference evidence="7" key="1">
    <citation type="journal article" date="2015" name="Nature">
        <title>Complex archaea that bridge the gap between prokaryotes and eukaryotes.</title>
        <authorList>
            <person name="Spang A."/>
            <person name="Saw J.H."/>
            <person name="Jorgensen S.L."/>
            <person name="Zaremba-Niedzwiedzka K."/>
            <person name="Martijn J."/>
            <person name="Lind A.E."/>
            <person name="van Eijk R."/>
            <person name="Schleper C."/>
            <person name="Guy L."/>
            <person name="Ettema T.J."/>
        </authorList>
    </citation>
    <scope>NUCLEOTIDE SEQUENCE</scope>
</reference>
<dbReference type="SUPFAM" id="SSF52096">
    <property type="entry name" value="ClpP/crotonase"/>
    <property type="match status" value="1"/>
</dbReference>
<dbReference type="InterPro" id="IPR029045">
    <property type="entry name" value="ClpP/crotonase-like_dom_sf"/>
</dbReference>
<proteinExistence type="inferred from homology"/>
<feature type="domain" description="PDZ" evidence="6">
    <location>
        <begin position="88"/>
        <end position="156"/>
    </location>
</feature>
<dbReference type="FunFam" id="2.30.42.10:FF:000063">
    <property type="entry name" value="Peptidase, S41 family"/>
    <property type="match status" value="1"/>
</dbReference>
<feature type="compositionally biased region" description="Acidic residues" evidence="5">
    <location>
        <begin position="388"/>
        <end position="402"/>
    </location>
</feature>
<dbReference type="EMBL" id="LAZR01011431">
    <property type="protein sequence ID" value="KKM61706.1"/>
    <property type="molecule type" value="Genomic_DNA"/>
</dbReference>
<dbReference type="InterPro" id="IPR005151">
    <property type="entry name" value="Tail-specific_protease"/>
</dbReference>
<dbReference type="GO" id="GO:0008236">
    <property type="term" value="F:serine-type peptidase activity"/>
    <property type="evidence" value="ECO:0007669"/>
    <property type="project" value="UniProtKB-KW"/>
</dbReference>
<dbReference type="SUPFAM" id="SSF50156">
    <property type="entry name" value="PDZ domain-like"/>
    <property type="match status" value="1"/>
</dbReference>
<dbReference type="GO" id="GO:0030288">
    <property type="term" value="C:outer membrane-bounded periplasmic space"/>
    <property type="evidence" value="ECO:0007669"/>
    <property type="project" value="TreeGrafter"/>
</dbReference>
<dbReference type="GO" id="GO:0007165">
    <property type="term" value="P:signal transduction"/>
    <property type="evidence" value="ECO:0007669"/>
    <property type="project" value="TreeGrafter"/>
</dbReference>
<dbReference type="InterPro" id="IPR055210">
    <property type="entry name" value="CtpA/B_N"/>
</dbReference>
<dbReference type="SMART" id="SM00228">
    <property type="entry name" value="PDZ"/>
    <property type="match status" value="1"/>
</dbReference>
<dbReference type="GO" id="GO:0004175">
    <property type="term" value="F:endopeptidase activity"/>
    <property type="evidence" value="ECO:0007669"/>
    <property type="project" value="TreeGrafter"/>
</dbReference>
<evidence type="ECO:0000256" key="1">
    <source>
        <dbReference type="ARBA" id="ARBA00009179"/>
    </source>
</evidence>
<keyword evidence="3" id="KW-0378">Hydrolase</keyword>
<dbReference type="GO" id="GO:0006508">
    <property type="term" value="P:proteolysis"/>
    <property type="evidence" value="ECO:0007669"/>
    <property type="project" value="UniProtKB-KW"/>
</dbReference>
<keyword evidence="4" id="KW-0720">Serine protease</keyword>
<dbReference type="NCBIfam" id="TIGR00225">
    <property type="entry name" value="prc"/>
    <property type="match status" value="1"/>
</dbReference>
<evidence type="ECO:0000256" key="4">
    <source>
        <dbReference type="ARBA" id="ARBA00022825"/>
    </source>
</evidence>
<dbReference type="Pfam" id="PF22694">
    <property type="entry name" value="CtpB_N-like"/>
    <property type="match status" value="1"/>
</dbReference>
<evidence type="ECO:0000313" key="7">
    <source>
        <dbReference type="EMBL" id="KKM61706.1"/>
    </source>
</evidence>
<comment type="caution">
    <text evidence="7">The sequence shown here is derived from an EMBL/GenBank/DDBJ whole genome shotgun (WGS) entry which is preliminary data.</text>
</comment>
<dbReference type="Gene3D" id="3.90.226.10">
    <property type="entry name" value="2-enoyl-CoA Hydratase, Chain A, domain 1"/>
    <property type="match status" value="1"/>
</dbReference>
<organism evidence="7">
    <name type="scientific">marine sediment metagenome</name>
    <dbReference type="NCBI Taxonomy" id="412755"/>
    <lineage>
        <taxon>unclassified sequences</taxon>
        <taxon>metagenomes</taxon>
        <taxon>ecological metagenomes</taxon>
    </lineage>
</organism>
<evidence type="ECO:0000256" key="3">
    <source>
        <dbReference type="ARBA" id="ARBA00022801"/>
    </source>
</evidence>
<protein>
    <recommendedName>
        <fullName evidence="6">PDZ domain-containing protein</fullName>
    </recommendedName>
</protein>
<dbReference type="Gene3D" id="2.30.42.10">
    <property type="match status" value="1"/>
</dbReference>
<dbReference type="PANTHER" id="PTHR32060:SF30">
    <property type="entry name" value="CARBOXY-TERMINAL PROCESSING PROTEASE CTPA"/>
    <property type="match status" value="1"/>
</dbReference>
<dbReference type="InterPro" id="IPR001478">
    <property type="entry name" value="PDZ"/>
</dbReference>
<comment type="similarity">
    <text evidence="1">Belongs to the peptidase S41A family.</text>
</comment>
<dbReference type="AlphaFoldDB" id="A0A0F9JH67"/>
<sequence length="442" mass="48168">MIKRTRFLLIALVVALAMTSALVGIRFTDDVSASNSEYEDLKIFTEVLTSVKRNYVEDVETKDLVYDALKGMLKSLDPHSAFLTPDSFKEMKVETKGEFGGLGIQISIRDGMLTIISPIEDTPAWRIGLKSGDHIFKIEGEPTKDMSLFDAVKLMRGKRGTEVTITIIRKGLKKSKDYTIVRDIIKIKSVKSKTIDGEIGYLKLTAFQERSAGDMAKALKGLVTDGASGIILDLRNNPGGLLSSAIDVSSLFLPKNQMVVYTKGRGGIKTEYRARGNAITHSLPMVVLLNQGSASASEIVAGAMKDWKRAVVLGTKSFGKASVQSVIPLSDGSGIRITTAKYYTPKGTLIQNTGIIPDITVKLNSSNGAKAHPVIREKDLKGRLDNEQTGEDDGDDGGNGDNGEEKESVILLRDLEEKDDNQLQRAVDLLKTWAVFRDLPTG</sequence>
<feature type="compositionally biased region" description="Basic and acidic residues" evidence="5">
    <location>
        <begin position="374"/>
        <end position="386"/>
    </location>
</feature>
<dbReference type="InterPro" id="IPR036034">
    <property type="entry name" value="PDZ_sf"/>
</dbReference>
<dbReference type="PROSITE" id="PS50106">
    <property type="entry name" value="PDZ"/>
    <property type="match status" value="1"/>
</dbReference>
<evidence type="ECO:0000256" key="5">
    <source>
        <dbReference type="SAM" id="MobiDB-lite"/>
    </source>
</evidence>
<dbReference type="CDD" id="cd06782">
    <property type="entry name" value="cpPDZ_CPP-like"/>
    <property type="match status" value="1"/>
</dbReference>